<feature type="signal peptide" evidence="8">
    <location>
        <begin position="1"/>
        <end position="28"/>
    </location>
</feature>
<keyword evidence="7" id="KW-0998">Cell outer membrane</keyword>
<keyword evidence="5" id="KW-0812">Transmembrane</keyword>
<dbReference type="RefSeq" id="WP_014799126.1">
    <property type="nucleotide sequence ID" value="NC_018018.1"/>
</dbReference>
<dbReference type="GO" id="GO:1990281">
    <property type="term" value="C:efflux pump complex"/>
    <property type="evidence" value="ECO:0007669"/>
    <property type="project" value="TreeGrafter"/>
</dbReference>
<evidence type="ECO:0000256" key="4">
    <source>
        <dbReference type="ARBA" id="ARBA00022452"/>
    </source>
</evidence>
<dbReference type="Pfam" id="PF02321">
    <property type="entry name" value="OEP"/>
    <property type="match status" value="2"/>
</dbReference>
<dbReference type="AlphaFoldDB" id="I4AP14"/>
<dbReference type="EMBL" id="CP003345">
    <property type="protein sequence ID" value="AFM05699.1"/>
    <property type="molecule type" value="Genomic_DNA"/>
</dbReference>
<evidence type="ECO:0000313" key="10">
    <source>
        <dbReference type="Proteomes" id="UP000006054"/>
    </source>
</evidence>
<dbReference type="Proteomes" id="UP000006054">
    <property type="component" value="Chromosome"/>
</dbReference>
<evidence type="ECO:0000256" key="7">
    <source>
        <dbReference type="ARBA" id="ARBA00023237"/>
    </source>
</evidence>
<evidence type="ECO:0000256" key="5">
    <source>
        <dbReference type="ARBA" id="ARBA00022692"/>
    </source>
</evidence>
<comment type="similarity">
    <text evidence="2">Belongs to the outer membrane factor (OMF) (TC 1.B.17) family.</text>
</comment>
<reference evidence="10" key="1">
    <citation type="submission" date="2012-06" db="EMBL/GenBank/DDBJ databases">
        <title>The complete genome of Flexibacter litoralis DSM 6794.</title>
        <authorList>
            <person name="Lucas S."/>
            <person name="Copeland A."/>
            <person name="Lapidus A."/>
            <person name="Glavina del Rio T."/>
            <person name="Dalin E."/>
            <person name="Tice H."/>
            <person name="Bruce D."/>
            <person name="Goodwin L."/>
            <person name="Pitluck S."/>
            <person name="Peters L."/>
            <person name="Ovchinnikova G."/>
            <person name="Lu M."/>
            <person name="Kyrpides N."/>
            <person name="Mavromatis K."/>
            <person name="Ivanova N."/>
            <person name="Brettin T."/>
            <person name="Detter J.C."/>
            <person name="Han C."/>
            <person name="Larimer F."/>
            <person name="Land M."/>
            <person name="Hauser L."/>
            <person name="Markowitz V."/>
            <person name="Cheng J.-F."/>
            <person name="Hugenholtz P."/>
            <person name="Woyke T."/>
            <person name="Wu D."/>
            <person name="Spring S."/>
            <person name="Lang E."/>
            <person name="Kopitz M."/>
            <person name="Brambilla E."/>
            <person name="Klenk H.-P."/>
            <person name="Eisen J.A."/>
        </authorList>
    </citation>
    <scope>NUCLEOTIDE SEQUENCE [LARGE SCALE GENOMIC DNA]</scope>
    <source>
        <strain evidence="10">ATCC 23117 / DSM 6794 / NBRC 15988 / NCIMB 1366 / Sio-4</strain>
    </source>
</reference>
<organism evidence="9 10">
    <name type="scientific">Bernardetia litoralis (strain ATCC 23117 / DSM 6794 / NBRC 15988 / NCIMB 1366 / Fx l1 / Sio-4)</name>
    <name type="common">Flexibacter litoralis</name>
    <dbReference type="NCBI Taxonomy" id="880071"/>
    <lineage>
        <taxon>Bacteria</taxon>
        <taxon>Pseudomonadati</taxon>
        <taxon>Bacteroidota</taxon>
        <taxon>Cytophagia</taxon>
        <taxon>Cytophagales</taxon>
        <taxon>Bernardetiaceae</taxon>
        <taxon>Bernardetia</taxon>
    </lineage>
</organism>
<keyword evidence="6" id="KW-0472">Membrane</keyword>
<dbReference type="PANTHER" id="PTHR30026">
    <property type="entry name" value="OUTER MEMBRANE PROTEIN TOLC"/>
    <property type="match status" value="1"/>
</dbReference>
<dbReference type="KEGG" id="fli:Fleli_3375"/>
<dbReference type="GO" id="GO:0015562">
    <property type="term" value="F:efflux transmembrane transporter activity"/>
    <property type="evidence" value="ECO:0007669"/>
    <property type="project" value="InterPro"/>
</dbReference>
<keyword evidence="4" id="KW-1134">Transmembrane beta strand</keyword>
<feature type="chain" id="PRO_5003685558" evidence="8">
    <location>
        <begin position="29"/>
        <end position="466"/>
    </location>
</feature>
<dbReference type="InterPro" id="IPR051906">
    <property type="entry name" value="TolC-like"/>
</dbReference>
<dbReference type="eggNOG" id="COG1538">
    <property type="taxonomic scope" value="Bacteria"/>
</dbReference>
<evidence type="ECO:0000256" key="3">
    <source>
        <dbReference type="ARBA" id="ARBA00022448"/>
    </source>
</evidence>
<dbReference type="STRING" id="880071.Fleli_3375"/>
<dbReference type="HOGENOM" id="CLU_012817_10_5_10"/>
<evidence type="ECO:0000256" key="1">
    <source>
        <dbReference type="ARBA" id="ARBA00004442"/>
    </source>
</evidence>
<dbReference type="PANTHER" id="PTHR30026:SF20">
    <property type="entry name" value="OUTER MEMBRANE PROTEIN TOLC"/>
    <property type="match status" value="1"/>
</dbReference>
<keyword evidence="10" id="KW-1185">Reference proteome</keyword>
<sequence precursor="true">MKNIFLFSYQFYSILVLIFSFSFSFSFAQTNTTQKQVFKITNSTLTLQEAISKSLANNYGILIEKEKVSQATLNNNWGETGRYPTINLLLQQNNAVNDVDNPASFLSGITINNSIQPAVDVSWVIFNGFRTRIAKHRLEQLQEESEGNAQIVIQNAIQAIILGYYRVILEKERIDVLKKVLNYSRDRNRYSEVQIELGTATTAETLLTKTNFLTDSINFINQELVYRNAVRDLNVLMGEKDVEQVYEINEKLQAPAQIYQFADLEKQMIEANPDLNRLLISQAILHDATLLNQAAITPQLSLSAGNSYNYNRQDLSQATFSSGQTALIEPINAKTTNYFVNFNLSFTLFNGGQLKRAVQRAKISENIGNLTIDQNKLTLSRDLAKAFDLYNVRRNLLSLSTESKNISEQNLQILEERYNSGLINSFDYRQIQNAFQDAAFNELQAIYNLIDANTTLIRLTGGLTQE</sequence>
<dbReference type="GO" id="GO:0015288">
    <property type="term" value="F:porin activity"/>
    <property type="evidence" value="ECO:0007669"/>
    <property type="project" value="TreeGrafter"/>
</dbReference>
<name>I4AP14_BERLS</name>
<dbReference type="OrthoDB" id="9771205at2"/>
<keyword evidence="3" id="KW-0813">Transport</keyword>
<evidence type="ECO:0000313" key="9">
    <source>
        <dbReference type="EMBL" id="AFM05699.1"/>
    </source>
</evidence>
<evidence type="ECO:0000256" key="8">
    <source>
        <dbReference type="SAM" id="SignalP"/>
    </source>
</evidence>
<protein>
    <submittedName>
        <fullName evidence="9">Outer membrane protein</fullName>
    </submittedName>
</protein>
<dbReference type="Gene3D" id="1.20.1600.10">
    <property type="entry name" value="Outer membrane efflux proteins (OEP)"/>
    <property type="match status" value="1"/>
</dbReference>
<dbReference type="SUPFAM" id="SSF56954">
    <property type="entry name" value="Outer membrane efflux proteins (OEP)"/>
    <property type="match status" value="1"/>
</dbReference>
<gene>
    <name evidence="9" type="ordered locus">Fleli_3375</name>
</gene>
<dbReference type="GO" id="GO:0009279">
    <property type="term" value="C:cell outer membrane"/>
    <property type="evidence" value="ECO:0007669"/>
    <property type="project" value="UniProtKB-SubCell"/>
</dbReference>
<evidence type="ECO:0000256" key="6">
    <source>
        <dbReference type="ARBA" id="ARBA00023136"/>
    </source>
</evidence>
<evidence type="ECO:0000256" key="2">
    <source>
        <dbReference type="ARBA" id="ARBA00007613"/>
    </source>
</evidence>
<dbReference type="InterPro" id="IPR003423">
    <property type="entry name" value="OMP_efflux"/>
</dbReference>
<proteinExistence type="inferred from homology"/>
<comment type="subcellular location">
    <subcellularLocation>
        <location evidence="1">Cell outer membrane</location>
    </subcellularLocation>
</comment>
<accession>I4AP14</accession>
<keyword evidence="8" id="KW-0732">Signal</keyword>